<dbReference type="RefSeq" id="WP_211855433.1">
    <property type="nucleotide sequence ID" value="NZ_JAAGBB010000038.1"/>
</dbReference>
<organism evidence="2 3">
    <name type="scientific">Plastoroseomonas hellenica</name>
    <dbReference type="NCBI Taxonomy" id="2687306"/>
    <lineage>
        <taxon>Bacteria</taxon>
        <taxon>Pseudomonadati</taxon>
        <taxon>Pseudomonadota</taxon>
        <taxon>Alphaproteobacteria</taxon>
        <taxon>Acetobacterales</taxon>
        <taxon>Acetobacteraceae</taxon>
        <taxon>Plastoroseomonas</taxon>
    </lineage>
</organism>
<reference evidence="3" key="1">
    <citation type="journal article" date="2021" name="Syst. Appl. Microbiol.">
        <title>Roseomonas hellenica sp. nov., isolated from roots of wild-growing Alkanna tinctoria.</title>
        <authorList>
            <person name="Rat A."/>
            <person name="Naranjo H.D."/>
            <person name="Lebbe L."/>
            <person name="Cnockaert M."/>
            <person name="Krigas N."/>
            <person name="Grigoriadou K."/>
            <person name="Maloupa E."/>
            <person name="Willems A."/>
        </authorList>
    </citation>
    <scope>NUCLEOTIDE SEQUENCE [LARGE SCALE GENOMIC DNA]</scope>
    <source>
        <strain evidence="3">LMG 31523</strain>
    </source>
</reference>
<keyword evidence="3" id="KW-1185">Reference proteome</keyword>
<dbReference type="Pfam" id="PF03372">
    <property type="entry name" value="Exo_endo_phos"/>
    <property type="match status" value="1"/>
</dbReference>
<evidence type="ECO:0000313" key="3">
    <source>
        <dbReference type="Proteomes" id="UP001196870"/>
    </source>
</evidence>
<name>A0ABS5F525_9PROT</name>
<feature type="domain" description="Endonuclease/exonuclease/phosphatase" evidence="1">
    <location>
        <begin position="14"/>
        <end position="243"/>
    </location>
</feature>
<gene>
    <name evidence="2" type="ORF">GXW71_25090</name>
</gene>
<proteinExistence type="predicted"/>
<sequence>MESLTGSDRALRILTYNVHGCRGTDGRLAPGRIIDVIREARPDVIALQELDAGRARSGHVDQAQAIAEALGMAFHFHPALQHVEEQYGDAILSRLPLRLVKAGPLPAPHNRPLLEPRGAVWAAIRFGDVELQVINTHLGLLPQERVMQAEALLGLGWLQHPECRGRPAVLLGDFNAWPRSRAYELMASHLRDAQRSLPGHRPRATFPSRWPMLRIDHVFISGDVVVRAVEVPRARGERLASDHLPLVVDLVIGGPAA</sequence>
<evidence type="ECO:0000259" key="1">
    <source>
        <dbReference type="Pfam" id="PF03372"/>
    </source>
</evidence>
<dbReference type="EMBL" id="JAAGBB010000038">
    <property type="protein sequence ID" value="MBR0667655.1"/>
    <property type="molecule type" value="Genomic_DNA"/>
</dbReference>
<dbReference type="PANTHER" id="PTHR14859:SF15">
    <property type="entry name" value="ENDONUCLEASE_EXONUCLEASE_PHOSPHATASE DOMAIN-CONTAINING PROTEIN"/>
    <property type="match status" value="1"/>
</dbReference>
<dbReference type="InterPro" id="IPR051916">
    <property type="entry name" value="GPI-anchor_lipid_remodeler"/>
</dbReference>
<dbReference type="InterPro" id="IPR036691">
    <property type="entry name" value="Endo/exonu/phosph_ase_sf"/>
</dbReference>
<dbReference type="SUPFAM" id="SSF56219">
    <property type="entry name" value="DNase I-like"/>
    <property type="match status" value="1"/>
</dbReference>
<comment type="caution">
    <text evidence="2">The sequence shown here is derived from an EMBL/GenBank/DDBJ whole genome shotgun (WGS) entry which is preliminary data.</text>
</comment>
<dbReference type="Gene3D" id="3.60.10.10">
    <property type="entry name" value="Endonuclease/exonuclease/phosphatase"/>
    <property type="match status" value="1"/>
</dbReference>
<accession>A0ABS5F525</accession>
<dbReference type="PANTHER" id="PTHR14859">
    <property type="entry name" value="CALCOFLUOR WHITE HYPERSENSITIVE PROTEIN PRECURSOR"/>
    <property type="match status" value="1"/>
</dbReference>
<dbReference type="Proteomes" id="UP001196870">
    <property type="component" value="Unassembled WGS sequence"/>
</dbReference>
<dbReference type="InterPro" id="IPR005135">
    <property type="entry name" value="Endo/exonuclease/phosphatase"/>
</dbReference>
<evidence type="ECO:0000313" key="2">
    <source>
        <dbReference type="EMBL" id="MBR0667655.1"/>
    </source>
</evidence>
<protein>
    <submittedName>
        <fullName evidence="2">EEP domain-containing protein</fullName>
    </submittedName>
</protein>